<gene>
    <name evidence="2" type="ORF">PCOR1329_LOCUS7138</name>
</gene>
<evidence type="ECO:0000313" key="2">
    <source>
        <dbReference type="EMBL" id="CAK0798366.1"/>
    </source>
</evidence>
<dbReference type="EMBL" id="CAUYUJ010001927">
    <property type="protein sequence ID" value="CAK0798366.1"/>
    <property type="molecule type" value="Genomic_DNA"/>
</dbReference>
<dbReference type="Proteomes" id="UP001189429">
    <property type="component" value="Unassembled WGS sequence"/>
</dbReference>
<protein>
    <recommendedName>
        <fullName evidence="4">H(+)-exporting diphosphatase</fullName>
    </recommendedName>
</protein>
<evidence type="ECO:0000313" key="3">
    <source>
        <dbReference type="Proteomes" id="UP001189429"/>
    </source>
</evidence>
<sequence length="187" mass="20418">MKEGPTLWTGFCAGDKEGADIRRAMGGREKCNPNSWSMPVADSTGDFYVGNQVGELMRYGLETHSTNTRPDLLSTLTTGVAFQDAAIAFGSGFMAVSTCTSLIVFASMAGFENQTWSVSHSDYSPISNMVHGEDISHEISEESHGDISVTPKVDSDDIWSNDEPVYDPNIDGHTYNRRMAKAKDVTY</sequence>
<accession>A0ABN9PZ38</accession>
<keyword evidence="3" id="KW-1185">Reference proteome</keyword>
<proteinExistence type="predicted"/>
<reference evidence="2" key="1">
    <citation type="submission" date="2023-10" db="EMBL/GenBank/DDBJ databases">
        <authorList>
            <person name="Chen Y."/>
            <person name="Shah S."/>
            <person name="Dougan E. K."/>
            <person name="Thang M."/>
            <person name="Chan C."/>
        </authorList>
    </citation>
    <scope>NUCLEOTIDE SEQUENCE [LARGE SCALE GENOMIC DNA]</scope>
</reference>
<feature type="region of interest" description="Disordered" evidence="1">
    <location>
        <begin position="139"/>
        <end position="163"/>
    </location>
</feature>
<evidence type="ECO:0000256" key="1">
    <source>
        <dbReference type="SAM" id="MobiDB-lite"/>
    </source>
</evidence>
<organism evidence="2 3">
    <name type="scientific">Prorocentrum cordatum</name>
    <dbReference type="NCBI Taxonomy" id="2364126"/>
    <lineage>
        <taxon>Eukaryota</taxon>
        <taxon>Sar</taxon>
        <taxon>Alveolata</taxon>
        <taxon>Dinophyceae</taxon>
        <taxon>Prorocentrales</taxon>
        <taxon>Prorocentraceae</taxon>
        <taxon>Prorocentrum</taxon>
    </lineage>
</organism>
<name>A0ABN9PZ38_9DINO</name>
<evidence type="ECO:0008006" key="4">
    <source>
        <dbReference type="Google" id="ProtNLM"/>
    </source>
</evidence>
<comment type="caution">
    <text evidence="2">The sequence shown here is derived from an EMBL/GenBank/DDBJ whole genome shotgun (WGS) entry which is preliminary data.</text>
</comment>